<accession>A0ACB7PR83</accession>
<reference evidence="1 2" key="1">
    <citation type="journal article" date="2021" name="Nat. Commun.">
        <title>Genetic determinants of endophytism in the Arabidopsis root mycobiome.</title>
        <authorList>
            <person name="Mesny F."/>
            <person name="Miyauchi S."/>
            <person name="Thiergart T."/>
            <person name="Pickel B."/>
            <person name="Atanasova L."/>
            <person name="Karlsson M."/>
            <person name="Huettel B."/>
            <person name="Barry K.W."/>
            <person name="Haridas S."/>
            <person name="Chen C."/>
            <person name="Bauer D."/>
            <person name="Andreopoulos W."/>
            <person name="Pangilinan J."/>
            <person name="LaButti K."/>
            <person name="Riley R."/>
            <person name="Lipzen A."/>
            <person name="Clum A."/>
            <person name="Drula E."/>
            <person name="Henrissat B."/>
            <person name="Kohler A."/>
            <person name="Grigoriev I.V."/>
            <person name="Martin F.M."/>
            <person name="Hacquard S."/>
        </authorList>
    </citation>
    <scope>NUCLEOTIDE SEQUENCE [LARGE SCALE GENOMIC DNA]</scope>
    <source>
        <strain evidence="1 2">MPI-SDFR-AT-0079</strain>
    </source>
</reference>
<keyword evidence="2" id="KW-1185">Reference proteome</keyword>
<name>A0ACB7PR83_9PEZI</name>
<dbReference type="EMBL" id="JAGIZQ010000001">
    <property type="protein sequence ID" value="KAH6650821.1"/>
    <property type="molecule type" value="Genomic_DNA"/>
</dbReference>
<evidence type="ECO:0000313" key="1">
    <source>
        <dbReference type="EMBL" id="KAH6650821.1"/>
    </source>
</evidence>
<sequence length="491" mass="52972">MPYPFVLSTTSCFSFSSSFTCESHPSLPLQASTHRGVVRDTLKKHKRLPPASQAPSLSAVTSTLQTYLPYLFALNASLSGKPIHPDEPSVTLTTAPQIEWRPTLSSNLLPGREPPRVRIHSLEHELLFALSTLANTHTLQARAALQPLYQTTTAPVGTAQRQTAITTATRHLLDAASIYDHLSTRTESPPTTTTTTTATTTPHPYPCADISPPLLRAQRALALAEATLLAVLKDDPYPAAVAQTRNPHDTEWMYKSPDIPKVRAHLFARLCLAAAEHAAQAAAGLAGAAAESGGKVSEGLVRYVEDLRRASRARACRFFAIDAELGGETGTGIAWLRAGLGEVGVERKGGEKSGGGGGLKGLRKEWSERREDKKVEKGLDWGADGGRLEETRVIEMLEAKWVKQNDTILTQPIPPIGPLLAQMPSGREIHSIKPFQPPLLSAEVLEAMRAPPDRSDEFGNYPSSDEETALGSSSTFSGRPAENRTGTPGYY</sequence>
<organism evidence="1 2">
    <name type="scientific">Chaetomium tenue</name>
    <dbReference type="NCBI Taxonomy" id="1854479"/>
    <lineage>
        <taxon>Eukaryota</taxon>
        <taxon>Fungi</taxon>
        <taxon>Dikarya</taxon>
        <taxon>Ascomycota</taxon>
        <taxon>Pezizomycotina</taxon>
        <taxon>Sordariomycetes</taxon>
        <taxon>Sordariomycetidae</taxon>
        <taxon>Sordariales</taxon>
        <taxon>Chaetomiaceae</taxon>
        <taxon>Chaetomium</taxon>
    </lineage>
</organism>
<gene>
    <name evidence="1" type="ORF">F5144DRAFT_625803</name>
</gene>
<protein>
    <submittedName>
        <fullName evidence="1">Uncharacterized protein</fullName>
    </submittedName>
</protein>
<evidence type="ECO:0000313" key="2">
    <source>
        <dbReference type="Proteomes" id="UP000724584"/>
    </source>
</evidence>
<proteinExistence type="predicted"/>
<dbReference type="Proteomes" id="UP000724584">
    <property type="component" value="Unassembled WGS sequence"/>
</dbReference>
<comment type="caution">
    <text evidence="1">The sequence shown here is derived from an EMBL/GenBank/DDBJ whole genome shotgun (WGS) entry which is preliminary data.</text>
</comment>